<dbReference type="Pfam" id="PF07589">
    <property type="entry name" value="PEP-CTERM"/>
    <property type="match status" value="1"/>
</dbReference>
<feature type="domain" description="Ice-binding protein C-terminal" evidence="1">
    <location>
        <begin position="202"/>
        <end position="223"/>
    </location>
</feature>
<name>A0YFH4_9GAMM</name>
<keyword evidence="3" id="KW-1185">Reference proteome</keyword>
<evidence type="ECO:0000313" key="2">
    <source>
        <dbReference type="EMBL" id="EAW30388.1"/>
    </source>
</evidence>
<dbReference type="AlphaFoldDB" id="A0YFH4"/>
<dbReference type="NCBIfam" id="TIGR02595">
    <property type="entry name" value="PEP_CTERM"/>
    <property type="match status" value="1"/>
</dbReference>
<dbReference type="InterPro" id="IPR013424">
    <property type="entry name" value="Ice-binding_C"/>
</dbReference>
<dbReference type="EMBL" id="AAVT01000008">
    <property type="protein sequence ID" value="EAW30388.1"/>
    <property type="molecule type" value="Genomic_DNA"/>
</dbReference>
<evidence type="ECO:0000259" key="1">
    <source>
        <dbReference type="Pfam" id="PF07589"/>
    </source>
</evidence>
<evidence type="ECO:0000313" key="3">
    <source>
        <dbReference type="Proteomes" id="UP000004931"/>
    </source>
</evidence>
<accession>A0YFH4</accession>
<dbReference type="Proteomes" id="UP000004931">
    <property type="component" value="Unassembled WGS sequence"/>
</dbReference>
<organism evidence="2 3">
    <name type="scientific">marine gamma proteobacterium HTCC2143</name>
    <dbReference type="NCBI Taxonomy" id="247633"/>
    <lineage>
        <taxon>Bacteria</taxon>
        <taxon>Pseudomonadati</taxon>
        <taxon>Pseudomonadota</taxon>
        <taxon>Gammaproteobacteria</taxon>
        <taxon>Cellvibrionales</taxon>
        <taxon>Spongiibacteraceae</taxon>
        <taxon>BD1-7 clade</taxon>
    </lineage>
</organism>
<reference evidence="2 3" key="1">
    <citation type="journal article" date="2010" name="J. Bacteriol.">
        <title>Genome sequence of the oligotrophic marine Gammaproteobacterium HTCC2143, isolated from the Oregon Coast.</title>
        <authorList>
            <person name="Oh H.M."/>
            <person name="Kang I."/>
            <person name="Ferriera S."/>
            <person name="Giovannoni S.J."/>
            <person name="Cho J.C."/>
        </authorList>
    </citation>
    <scope>NUCLEOTIDE SEQUENCE [LARGE SCALE GENOMIC DNA]</scope>
    <source>
        <strain evidence="2 3">HTCC2143</strain>
    </source>
</reference>
<sequence>MFTTGIFLATVNYQQGRESPMKFLTSIAAVALTVGSAATFAVPLTPINFMSNDSDDTCSTSCETPTPLPGTYVDPASNWQLTGAQWLFASDSWQVLGEWSALETDLSNTGNNDYVESLFVSYDDQLKIQVGSDSSSWDVIFASTSAIDRAWTQVIDIISITGAFYVGPTESLRFLVNNTGYDLNNPGNGGPTGVIWKGAANVPEPGSLALLGLGLVGLGFARKKTKAA</sequence>
<gene>
    <name evidence="2" type="ORF">GP2143_09290</name>
</gene>
<protein>
    <recommendedName>
        <fullName evidence="1">Ice-binding protein C-terminal domain-containing protein</fullName>
    </recommendedName>
</protein>
<comment type="caution">
    <text evidence="2">The sequence shown here is derived from an EMBL/GenBank/DDBJ whole genome shotgun (WGS) entry which is preliminary data.</text>
</comment>
<proteinExistence type="predicted"/>